<organism evidence="2">
    <name type="scientific">Drosophila melanogaster</name>
    <name type="common">Fruit fly</name>
    <dbReference type="NCBI Taxonomy" id="7227"/>
    <lineage>
        <taxon>Eukaryota</taxon>
        <taxon>Metazoa</taxon>
        <taxon>Ecdysozoa</taxon>
        <taxon>Arthropoda</taxon>
        <taxon>Hexapoda</taxon>
        <taxon>Insecta</taxon>
        <taxon>Pterygota</taxon>
        <taxon>Neoptera</taxon>
        <taxon>Endopterygota</taxon>
        <taxon>Diptera</taxon>
        <taxon>Brachycera</taxon>
        <taxon>Muscomorpha</taxon>
        <taxon>Ephydroidea</taxon>
        <taxon>Drosophilidae</taxon>
        <taxon>Drosophila</taxon>
        <taxon>Sophophora</taxon>
    </lineage>
</organism>
<dbReference type="EMBL" id="BK002094">
    <property type="protein sequence ID" value="DAA02939.1"/>
    <property type="molecule type" value="Genomic_DNA"/>
</dbReference>
<feature type="transmembrane region" description="Helical" evidence="1">
    <location>
        <begin position="144"/>
        <end position="165"/>
    </location>
</feature>
<proteinExistence type="predicted"/>
<accession>Q6ILC2</accession>
<evidence type="ECO:0000256" key="1">
    <source>
        <dbReference type="SAM" id="Phobius"/>
    </source>
</evidence>
<dbReference type="AlphaFoldDB" id="Q6ILC2"/>
<gene>
    <name evidence="2" type="ORF">HDC09787</name>
</gene>
<evidence type="ECO:0000313" key="2">
    <source>
        <dbReference type="EMBL" id="DAA02939.1"/>
    </source>
</evidence>
<keyword evidence="1" id="KW-0812">Transmembrane</keyword>
<keyword evidence="1" id="KW-0472">Membrane</keyword>
<keyword evidence="1" id="KW-1133">Transmembrane helix</keyword>
<reference evidence="2" key="1">
    <citation type="journal article" date="2003" name="Genome Biol.">
        <title>An integrated gene annotation and transcriptional profiling approach towards the full gene content of the Drosophila genome.</title>
        <authorList>
            <person name="Hild M."/>
            <person name="Beckmann B."/>
            <person name="Haas S.A."/>
            <person name="Koch B."/>
            <person name="Solovyev V."/>
            <person name="Busold C."/>
            <person name="Fellenberg K."/>
            <person name="Boutros M."/>
            <person name="Vingron M."/>
            <person name="Sauer F."/>
            <person name="Hoheisel J.D."/>
            <person name="Paro R."/>
        </authorList>
    </citation>
    <scope>NUCLEOTIDE SEQUENCE</scope>
</reference>
<name>Q6ILC2_DROME</name>
<protein>
    <submittedName>
        <fullName evidence="2">HDC09787</fullName>
    </submittedName>
</protein>
<sequence length="187" mass="20656">MMDNGIQFAELLDSSSMRLNVSPCASLSDLCDFGTANDSRRPRPFPLLRHPQSGCRIPDVIRSRRMCQLKSSANQMPNEDGAFSKRKLTATIAGCQDDGIESSSMTPGCAHLLSLPFHCRQRNSSHLEPAEHSGSQFSEQADKAAAMLILIRLPILLLILIRILIRILSHNQNRGHNHSITTALTVK</sequence>